<feature type="transmembrane region" description="Helical" evidence="1">
    <location>
        <begin position="6"/>
        <end position="22"/>
    </location>
</feature>
<accession>A0AB39BWM3</accession>
<organism evidence="2">
    <name type="scientific">Alkalihalophilus sp. As8PL</name>
    <dbReference type="NCBI Taxonomy" id="3237103"/>
    <lineage>
        <taxon>Bacteria</taxon>
        <taxon>Bacillati</taxon>
        <taxon>Bacillota</taxon>
        <taxon>Bacilli</taxon>
        <taxon>Bacillales</taxon>
        <taxon>Bacillaceae</taxon>
        <taxon>Alkalihalophilus</taxon>
    </lineage>
</organism>
<name>A0AB39BWM3_9BACI</name>
<feature type="transmembrane region" description="Helical" evidence="1">
    <location>
        <begin position="70"/>
        <end position="87"/>
    </location>
</feature>
<keyword evidence="1" id="KW-0812">Transmembrane</keyword>
<dbReference type="NCBIfam" id="NF041644">
    <property type="entry name" value="CBO0543_fam"/>
    <property type="match status" value="1"/>
</dbReference>
<keyword evidence="1" id="KW-0472">Membrane</keyword>
<feature type="transmembrane region" description="Helical" evidence="1">
    <location>
        <begin position="31"/>
        <end position="50"/>
    </location>
</feature>
<evidence type="ECO:0000256" key="1">
    <source>
        <dbReference type="SAM" id="Phobius"/>
    </source>
</evidence>
<dbReference type="AlphaFoldDB" id="A0AB39BWM3"/>
<feature type="transmembrane region" description="Helical" evidence="1">
    <location>
        <begin position="94"/>
        <end position="110"/>
    </location>
</feature>
<dbReference type="InterPro" id="IPR048147">
    <property type="entry name" value="CBO0543-like"/>
</dbReference>
<protein>
    <submittedName>
        <fullName evidence="2">CBO0543 family protein</fullName>
    </submittedName>
</protein>
<proteinExistence type="predicted"/>
<evidence type="ECO:0000313" key="2">
    <source>
        <dbReference type="EMBL" id="XDI37741.1"/>
    </source>
</evidence>
<sequence length="161" mass="19098">MKDKTILNIITALGLSGLFLLFRKKGALKDWFMIYLCKTLVSTLLDGPVVNKKYVQYPHRYFPKAFDSNIIFLYVLFPLSCVIYNQFTYKMKPLKMILSVFLFSGPMALIENWLEKHTNLVRFRKGWNGYYSFSVFSFTFWLVRGFIGWIRFLDKKQSSHQ</sequence>
<keyword evidence="1" id="KW-1133">Transmembrane helix</keyword>
<feature type="transmembrane region" description="Helical" evidence="1">
    <location>
        <begin position="130"/>
        <end position="153"/>
    </location>
</feature>
<dbReference type="RefSeq" id="WP_368505069.1">
    <property type="nucleotide sequence ID" value="NZ_CP162551.1"/>
</dbReference>
<dbReference type="EMBL" id="CP162551">
    <property type="protein sequence ID" value="XDI37741.1"/>
    <property type="molecule type" value="Genomic_DNA"/>
</dbReference>
<reference evidence="2" key="1">
    <citation type="submission" date="2024-07" db="EMBL/GenBank/DDBJ databases">
        <title>Identification and characteristics of an arsenic-resistant bacterial isolate, which belongs to a novel species.</title>
        <authorList>
            <person name="Juszczyk A."/>
            <person name="Kowalczyk A."/>
            <person name="Was K."/>
            <person name="Kosowicz W."/>
            <person name="Budzyn A."/>
            <person name="Latowski D."/>
        </authorList>
    </citation>
    <scope>NUCLEOTIDE SEQUENCE</scope>
    <source>
        <strain evidence="2">As8PL</strain>
    </source>
</reference>
<gene>
    <name evidence="2" type="ORF">AB3N04_05315</name>
</gene>